<dbReference type="EMBL" id="PUFL01000084">
    <property type="protein sequence ID" value="TDG88783.1"/>
    <property type="molecule type" value="Genomic_DNA"/>
</dbReference>
<evidence type="ECO:0000313" key="5">
    <source>
        <dbReference type="Proteomes" id="UP000294668"/>
    </source>
</evidence>
<protein>
    <submittedName>
        <fullName evidence="2">Uncharacterized protein</fullName>
    </submittedName>
</protein>
<evidence type="ECO:0000313" key="4">
    <source>
        <dbReference type="Proteomes" id="UP000214739"/>
    </source>
</evidence>
<evidence type="ECO:0000256" key="1">
    <source>
        <dbReference type="SAM" id="Phobius"/>
    </source>
</evidence>
<dbReference type="RefSeq" id="WP_057961323.1">
    <property type="nucleotide sequence ID" value="NZ_BAAAXO010000060.1"/>
</dbReference>
<keyword evidence="1" id="KW-0812">Transmembrane</keyword>
<feature type="transmembrane region" description="Helical" evidence="1">
    <location>
        <begin position="33"/>
        <end position="50"/>
    </location>
</feature>
<keyword evidence="1" id="KW-1133">Transmembrane helix</keyword>
<comment type="caution">
    <text evidence="2">The sequence shown here is derived from an EMBL/GenBank/DDBJ whole genome shotgun (WGS) entry which is preliminary data.</text>
</comment>
<name>A0A224V7L9_9LACO</name>
<dbReference type="Proteomes" id="UP000294668">
    <property type="component" value="Unassembled WGS sequence"/>
</dbReference>
<organism evidence="2 4">
    <name type="scientific">Lentilactobacillus parakefiri</name>
    <dbReference type="NCBI Taxonomy" id="152332"/>
    <lineage>
        <taxon>Bacteria</taxon>
        <taxon>Bacillati</taxon>
        <taxon>Bacillota</taxon>
        <taxon>Bacilli</taxon>
        <taxon>Lactobacillales</taxon>
        <taxon>Lactobacillaceae</taxon>
        <taxon>Lentilactobacillus</taxon>
    </lineage>
</organism>
<feature type="transmembrane region" description="Helical" evidence="1">
    <location>
        <begin position="70"/>
        <end position="90"/>
    </location>
</feature>
<reference evidence="3" key="3">
    <citation type="submission" date="2019-02" db="EMBL/GenBank/DDBJ databases">
        <authorList>
            <person name="Buron G."/>
            <person name="Chaylann A."/>
            <person name="Dolejs I."/>
            <person name="Forster J."/>
            <person name="Miks M.H."/>
        </authorList>
    </citation>
    <scope>NUCLEOTIDE SEQUENCE</scope>
    <source>
        <strain evidence="3">DSM 10551</strain>
    </source>
</reference>
<keyword evidence="1" id="KW-0472">Membrane</keyword>
<reference evidence="2 4" key="1">
    <citation type="journal article" date="2017" name="Biosci Microbiota Food Health">
        <title>Genomic characterization reconfirms the taxonomic status of Lactobacillus parakefiri.</title>
        <authorList>
            <person name="Tanizawa Y."/>
            <person name="Kobayashi H."/>
            <person name="Kaminuma E."/>
            <person name="Sakamoto M."/>
            <person name="Ohkuma M."/>
            <person name="Nakamura Y."/>
            <person name="Arita M."/>
            <person name="Tohno M."/>
        </authorList>
    </citation>
    <scope>NUCLEOTIDE SEQUENCE [LARGE SCALE GENOMIC DNA]</scope>
    <source>
        <strain evidence="2 4">JCM 8573</strain>
    </source>
</reference>
<gene>
    <name evidence="3" type="ORF">C5L28_002130</name>
    <name evidence="2" type="ORF">LPKJCM_02179</name>
</gene>
<reference evidence="3 5" key="2">
    <citation type="journal article" date="2019" name="Appl. Microbiol. Biotechnol.">
        <title>Uncovering carbohydrate metabolism through a genotype-phenotype association study of 56 lactic acid bacteria genomes.</title>
        <authorList>
            <person name="Buron-Moles G."/>
            <person name="Chailyan A."/>
            <person name="Dolejs I."/>
            <person name="Forster J."/>
            <person name="Miks M.H."/>
        </authorList>
    </citation>
    <scope>NUCLEOTIDE SEQUENCE [LARGE SCALE GENOMIC DNA]</scope>
    <source>
        <strain evidence="3 5">DSM 10551</strain>
    </source>
</reference>
<accession>A0A224V7L9</accession>
<feature type="transmembrane region" description="Helical" evidence="1">
    <location>
        <begin position="96"/>
        <end position="114"/>
    </location>
</feature>
<dbReference type="AlphaFoldDB" id="A0A224V7L9"/>
<evidence type="ECO:0000313" key="3">
    <source>
        <dbReference type="EMBL" id="TDG88783.1"/>
    </source>
</evidence>
<keyword evidence="5" id="KW-1185">Reference proteome</keyword>
<sequence length="120" mass="14028">MTFNWKYALFTNTPIFLTLIIYTGMTALHIDPIGLIFVVVAVWLAWYTYAGWKVYPRHPEFNYHNYQRSAISMIIITFSTIGFLFLLLKLQLIGNIALFISWIAISNFFVDGFAKYKDLQ</sequence>
<dbReference type="EMBL" id="BDGB01000105">
    <property type="protein sequence ID" value="GAW73046.1"/>
    <property type="molecule type" value="Genomic_DNA"/>
</dbReference>
<feature type="transmembrane region" description="Helical" evidence="1">
    <location>
        <begin position="7"/>
        <end position="27"/>
    </location>
</feature>
<dbReference type="OrthoDB" id="2316992at2"/>
<proteinExistence type="predicted"/>
<evidence type="ECO:0000313" key="2">
    <source>
        <dbReference type="EMBL" id="GAW73046.1"/>
    </source>
</evidence>
<dbReference type="Proteomes" id="UP000214739">
    <property type="component" value="Unassembled WGS sequence"/>
</dbReference>